<comment type="caution">
    <text evidence="3">The sequence shown here is derived from an EMBL/GenBank/DDBJ whole genome shotgun (WGS) entry which is preliminary data.</text>
</comment>
<evidence type="ECO:0000256" key="2">
    <source>
        <dbReference type="SAM" id="SignalP"/>
    </source>
</evidence>
<evidence type="ECO:0000256" key="1">
    <source>
        <dbReference type="SAM" id="MobiDB-lite"/>
    </source>
</evidence>
<protein>
    <submittedName>
        <fullName evidence="3">Uncharacterized protein</fullName>
    </submittedName>
</protein>
<organism evidence="3">
    <name type="scientific">Sesamum latifolium</name>
    <dbReference type="NCBI Taxonomy" id="2727402"/>
    <lineage>
        <taxon>Eukaryota</taxon>
        <taxon>Viridiplantae</taxon>
        <taxon>Streptophyta</taxon>
        <taxon>Embryophyta</taxon>
        <taxon>Tracheophyta</taxon>
        <taxon>Spermatophyta</taxon>
        <taxon>Magnoliopsida</taxon>
        <taxon>eudicotyledons</taxon>
        <taxon>Gunneridae</taxon>
        <taxon>Pentapetalae</taxon>
        <taxon>asterids</taxon>
        <taxon>lamiids</taxon>
        <taxon>Lamiales</taxon>
        <taxon>Pedaliaceae</taxon>
        <taxon>Sesamum</taxon>
    </lineage>
</organism>
<dbReference type="AlphaFoldDB" id="A0AAW2TR94"/>
<reference evidence="3" key="1">
    <citation type="submission" date="2020-06" db="EMBL/GenBank/DDBJ databases">
        <authorList>
            <person name="Li T."/>
            <person name="Hu X."/>
            <person name="Zhang T."/>
            <person name="Song X."/>
            <person name="Zhang H."/>
            <person name="Dai N."/>
            <person name="Sheng W."/>
            <person name="Hou X."/>
            <person name="Wei L."/>
        </authorList>
    </citation>
    <scope>NUCLEOTIDE SEQUENCE</scope>
    <source>
        <strain evidence="3">KEN1</strain>
        <tissue evidence="3">Leaf</tissue>
    </source>
</reference>
<dbReference type="EMBL" id="JACGWN010000014">
    <property type="protein sequence ID" value="KAL0407097.1"/>
    <property type="molecule type" value="Genomic_DNA"/>
</dbReference>
<sequence length="49" mass="5141">MAAARPLKSRRRLLVLCFLVATGQLMDTAGAQNGTATATLDPLEGTPNQ</sequence>
<name>A0AAW2TR94_9LAMI</name>
<feature type="chain" id="PRO_5043408151" evidence="2">
    <location>
        <begin position="32"/>
        <end position="49"/>
    </location>
</feature>
<gene>
    <name evidence="3" type="ORF">Slati_4023600</name>
</gene>
<feature type="compositionally biased region" description="Low complexity" evidence="1">
    <location>
        <begin position="30"/>
        <end position="39"/>
    </location>
</feature>
<reference evidence="3" key="2">
    <citation type="journal article" date="2024" name="Plant">
        <title>Genomic evolution and insights into agronomic trait innovations of Sesamum species.</title>
        <authorList>
            <person name="Miao H."/>
            <person name="Wang L."/>
            <person name="Qu L."/>
            <person name="Liu H."/>
            <person name="Sun Y."/>
            <person name="Le M."/>
            <person name="Wang Q."/>
            <person name="Wei S."/>
            <person name="Zheng Y."/>
            <person name="Lin W."/>
            <person name="Duan Y."/>
            <person name="Cao H."/>
            <person name="Xiong S."/>
            <person name="Wang X."/>
            <person name="Wei L."/>
            <person name="Li C."/>
            <person name="Ma Q."/>
            <person name="Ju M."/>
            <person name="Zhao R."/>
            <person name="Li G."/>
            <person name="Mu C."/>
            <person name="Tian Q."/>
            <person name="Mei H."/>
            <person name="Zhang T."/>
            <person name="Gao T."/>
            <person name="Zhang H."/>
        </authorList>
    </citation>
    <scope>NUCLEOTIDE SEQUENCE</scope>
    <source>
        <strain evidence="3">KEN1</strain>
    </source>
</reference>
<accession>A0AAW2TR94</accession>
<keyword evidence="2" id="KW-0732">Signal</keyword>
<evidence type="ECO:0000313" key="3">
    <source>
        <dbReference type="EMBL" id="KAL0407097.1"/>
    </source>
</evidence>
<proteinExistence type="predicted"/>
<feature type="region of interest" description="Disordered" evidence="1">
    <location>
        <begin position="30"/>
        <end position="49"/>
    </location>
</feature>
<feature type="signal peptide" evidence="2">
    <location>
        <begin position="1"/>
        <end position="31"/>
    </location>
</feature>